<gene>
    <name evidence="1" type="ORF">EVOR1521_LOCUS12414</name>
</gene>
<evidence type="ECO:0000313" key="2">
    <source>
        <dbReference type="Proteomes" id="UP001178507"/>
    </source>
</evidence>
<evidence type="ECO:0000313" key="1">
    <source>
        <dbReference type="EMBL" id="CAJ1385934.1"/>
    </source>
</evidence>
<reference evidence="1" key="1">
    <citation type="submission" date="2023-08" db="EMBL/GenBank/DDBJ databases">
        <authorList>
            <person name="Chen Y."/>
            <person name="Shah S."/>
            <person name="Dougan E. K."/>
            <person name="Thang M."/>
            <person name="Chan C."/>
        </authorList>
    </citation>
    <scope>NUCLEOTIDE SEQUENCE</scope>
</reference>
<dbReference type="EMBL" id="CAUJNA010001304">
    <property type="protein sequence ID" value="CAJ1385934.1"/>
    <property type="molecule type" value="Genomic_DNA"/>
</dbReference>
<comment type="caution">
    <text evidence="1">The sequence shown here is derived from an EMBL/GenBank/DDBJ whole genome shotgun (WGS) entry which is preliminary data.</text>
</comment>
<keyword evidence="2" id="KW-1185">Reference proteome</keyword>
<dbReference type="Proteomes" id="UP001178507">
    <property type="component" value="Unassembled WGS sequence"/>
</dbReference>
<accession>A0AA36MZ34</accession>
<organism evidence="1 2">
    <name type="scientific">Effrenium voratum</name>
    <dbReference type="NCBI Taxonomy" id="2562239"/>
    <lineage>
        <taxon>Eukaryota</taxon>
        <taxon>Sar</taxon>
        <taxon>Alveolata</taxon>
        <taxon>Dinophyceae</taxon>
        <taxon>Suessiales</taxon>
        <taxon>Symbiodiniaceae</taxon>
        <taxon>Effrenium</taxon>
    </lineage>
</organism>
<proteinExistence type="predicted"/>
<sequence length="160" mass="17690">MCYQVAEEALPPPAGRAAAPAQPRCGLQQAQVALLVLRPGLKLGLKLGLVWQLPRLQRPQRTAQLLDPLGTLGQERLELKPPLAQQKLLARRELPPAPLLELSRRLVALRPVGTTLEARGGMSRQAVQPPAKAPIVHLRLWKWWLPQTKQLAQTLHLGLI</sequence>
<protein>
    <submittedName>
        <fullName evidence="1">Uncharacterized protein</fullName>
    </submittedName>
</protein>
<name>A0AA36MZ34_9DINO</name>
<dbReference type="AlphaFoldDB" id="A0AA36MZ34"/>